<evidence type="ECO:0000256" key="1">
    <source>
        <dbReference type="ARBA" id="ARBA00023002"/>
    </source>
</evidence>
<evidence type="ECO:0000259" key="3">
    <source>
        <dbReference type="SMART" id="SM00829"/>
    </source>
</evidence>
<dbReference type="InterPro" id="IPR013154">
    <property type="entry name" value="ADH-like_N"/>
</dbReference>
<reference evidence="4" key="1">
    <citation type="submission" date="2020-11" db="EMBL/GenBank/DDBJ databases">
        <authorList>
            <person name="Tran Van P."/>
        </authorList>
    </citation>
    <scope>NUCLEOTIDE SEQUENCE</scope>
</reference>
<accession>A0A7R9L317</accession>
<dbReference type="Pfam" id="PF00107">
    <property type="entry name" value="ADH_zinc_N"/>
    <property type="match status" value="1"/>
</dbReference>
<dbReference type="GO" id="GO:0016491">
    <property type="term" value="F:oxidoreductase activity"/>
    <property type="evidence" value="ECO:0007669"/>
    <property type="project" value="UniProtKB-KW"/>
</dbReference>
<organism evidence="4">
    <name type="scientific">Medioppia subpectinata</name>
    <dbReference type="NCBI Taxonomy" id="1979941"/>
    <lineage>
        <taxon>Eukaryota</taxon>
        <taxon>Metazoa</taxon>
        <taxon>Ecdysozoa</taxon>
        <taxon>Arthropoda</taxon>
        <taxon>Chelicerata</taxon>
        <taxon>Arachnida</taxon>
        <taxon>Acari</taxon>
        <taxon>Acariformes</taxon>
        <taxon>Sarcoptiformes</taxon>
        <taxon>Oribatida</taxon>
        <taxon>Brachypylina</taxon>
        <taxon>Oppioidea</taxon>
        <taxon>Oppiidae</taxon>
        <taxon>Medioppia</taxon>
    </lineage>
</organism>
<dbReference type="InterPro" id="IPR020843">
    <property type="entry name" value="ER"/>
</dbReference>
<evidence type="ECO:0000313" key="4">
    <source>
        <dbReference type="EMBL" id="CAD7633887.1"/>
    </source>
</evidence>
<dbReference type="OrthoDB" id="203908at2759"/>
<proteinExistence type="predicted"/>
<feature type="domain" description="Enoyl reductase (ER)" evidence="3">
    <location>
        <begin position="48"/>
        <end position="305"/>
    </location>
</feature>
<dbReference type="PANTHER" id="PTHR44054">
    <property type="entry name" value="SYNAPTIC VESICLE MEMBRANE PROTEIN VAT-1 HOMOLOG-LIKE"/>
    <property type="match status" value="1"/>
</dbReference>
<sequence length="306" mass="33432">MSETATNDNNGHDLETKDQKNGDQNGEEDKTQTPPVKEMRAVVLTGFGGLKFVKVLKRPEPQVSEGEVLIRVKACGLNFPDLMLRQGVIDNPPKSKTPFIMGFECAGEVEAVGEGVTGIRVGDRVSALSDSKAWAELVSVNAKYVYKIPAKMSYEDAVAVTMNYVVAYALLFCVGNLKSDQTVLVHSVGGGVGQAVAQLAKTVGNVTLIGTASKHKHESITNVTHLIDSANDYVQEIKKICPDGVDLVLDCICGGDANKGYNLLKPMGRYVLYGMYRIWWQLEKVSPMRLFDENRTLSGFNLRTIE</sequence>
<dbReference type="Gene3D" id="3.90.180.10">
    <property type="entry name" value="Medium-chain alcohol dehydrogenases, catalytic domain"/>
    <property type="match status" value="1"/>
</dbReference>
<dbReference type="PANTHER" id="PTHR44054:SF2">
    <property type="entry name" value="SYNAPTIC VESICLE MEMBRANE PROTEIN VAT-1 HOMOLOG-LIKE"/>
    <property type="match status" value="1"/>
</dbReference>
<dbReference type="SMART" id="SM00829">
    <property type="entry name" value="PKS_ER"/>
    <property type="match status" value="1"/>
</dbReference>
<name>A0A7R9L317_9ACAR</name>
<protein>
    <recommendedName>
        <fullName evidence="3">Enoyl reductase (ER) domain-containing protein</fullName>
    </recommendedName>
</protein>
<evidence type="ECO:0000313" key="5">
    <source>
        <dbReference type="Proteomes" id="UP000759131"/>
    </source>
</evidence>
<feature type="region of interest" description="Disordered" evidence="2">
    <location>
        <begin position="1"/>
        <end position="36"/>
    </location>
</feature>
<dbReference type="InterPro" id="IPR011032">
    <property type="entry name" value="GroES-like_sf"/>
</dbReference>
<dbReference type="InterPro" id="IPR052100">
    <property type="entry name" value="SV-ATPase_mito-regulator"/>
</dbReference>
<dbReference type="EMBL" id="CAJPIZ010013567">
    <property type="protein sequence ID" value="CAG2114317.1"/>
    <property type="molecule type" value="Genomic_DNA"/>
</dbReference>
<gene>
    <name evidence="4" type="ORF">OSB1V03_LOCUS14283</name>
</gene>
<dbReference type="EMBL" id="OC868142">
    <property type="protein sequence ID" value="CAD7633887.1"/>
    <property type="molecule type" value="Genomic_DNA"/>
</dbReference>
<dbReference type="InterPro" id="IPR036291">
    <property type="entry name" value="NAD(P)-bd_dom_sf"/>
</dbReference>
<dbReference type="Proteomes" id="UP000759131">
    <property type="component" value="Unassembled WGS sequence"/>
</dbReference>
<dbReference type="AlphaFoldDB" id="A0A7R9L317"/>
<evidence type="ECO:0000256" key="2">
    <source>
        <dbReference type="SAM" id="MobiDB-lite"/>
    </source>
</evidence>
<keyword evidence="1" id="KW-0560">Oxidoreductase</keyword>
<keyword evidence="5" id="KW-1185">Reference proteome</keyword>
<dbReference type="InterPro" id="IPR013149">
    <property type="entry name" value="ADH-like_C"/>
</dbReference>
<dbReference type="Pfam" id="PF08240">
    <property type="entry name" value="ADH_N"/>
    <property type="match status" value="1"/>
</dbReference>
<dbReference type="Gene3D" id="3.40.50.720">
    <property type="entry name" value="NAD(P)-binding Rossmann-like Domain"/>
    <property type="match status" value="1"/>
</dbReference>
<feature type="compositionally biased region" description="Basic and acidic residues" evidence="2">
    <location>
        <begin position="10"/>
        <end position="31"/>
    </location>
</feature>
<dbReference type="SUPFAM" id="SSF50129">
    <property type="entry name" value="GroES-like"/>
    <property type="match status" value="1"/>
</dbReference>
<dbReference type="SUPFAM" id="SSF51735">
    <property type="entry name" value="NAD(P)-binding Rossmann-fold domains"/>
    <property type="match status" value="1"/>
</dbReference>